<accession>A0A158QA36</accession>
<evidence type="ECO:0000256" key="4">
    <source>
        <dbReference type="ARBA" id="ARBA00022670"/>
    </source>
</evidence>
<dbReference type="EMBL" id="UXUI01007663">
    <property type="protein sequence ID" value="VDD88568.1"/>
    <property type="molecule type" value="Genomic_DNA"/>
</dbReference>
<feature type="active site" evidence="10">
    <location>
        <position position="596"/>
    </location>
</feature>
<keyword evidence="7" id="KW-0378">Hydrolase</keyword>
<reference evidence="16" key="1">
    <citation type="submission" date="2016-04" db="UniProtKB">
        <authorList>
            <consortium name="WormBaseParasite"/>
        </authorList>
    </citation>
    <scope>IDENTIFICATION</scope>
</reference>
<dbReference type="SUPFAM" id="SSF50630">
    <property type="entry name" value="Acid proteases"/>
    <property type="match status" value="2"/>
</dbReference>
<evidence type="ECO:0000313" key="15">
    <source>
        <dbReference type="Proteomes" id="UP000274131"/>
    </source>
</evidence>
<evidence type="ECO:0000313" key="14">
    <source>
        <dbReference type="EMBL" id="VDD88568.1"/>
    </source>
</evidence>
<feature type="domain" description="Peptidase A1" evidence="13">
    <location>
        <begin position="397"/>
        <end position="707"/>
    </location>
</feature>
<dbReference type="Proteomes" id="UP000274131">
    <property type="component" value="Unassembled WGS sequence"/>
</dbReference>
<dbReference type="Gene3D" id="2.40.70.10">
    <property type="entry name" value="Acid Proteases"/>
    <property type="match status" value="4"/>
</dbReference>
<keyword evidence="3" id="KW-0964">Secreted</keyword>
<evidence type="ECO:0000256" key="8">
    <source>
        <dbReference type="ARBA" id="ARBA00023157"/>
    </source>
</evidence>
<dbReference type="Pfam" id="PF00026">
    <property type="entry name" value="Asp"/>
    <property type="match status" value="3"/>
</dbReference>
<name>A0A158QA36_ENTVE</name>
<dbReference type="PANTHER" id="PTHR47966">
    <property type="entry name" value="BETA-SITE APP-CLEAVING ENZYME, ISOFORM A-RELATED"/>
    <property type="match status" value="1"/>
</dbReference>
<dbReference type="AlphaFoldDB" id="A0A158QA36"/>
<dbReference type="FunFam" id="2.40.70.10:FF:000008">
    <property type="entry name" value="Cathepsin D"/>
    <property type="match status" value="1"/>
</dbReference>
<dbReference type="STRING" id="51028.A0A158QA36"/>
<gene>
    <name evidence="14" type="ORF">EVEC_LOCUS3711</name>
</gene>
<dbReference type="GO" id="GO:0006508">
    <property type="term" value="P:proteolysis"/>
    <property type="evidence" value="ECO:0007669"/>
    <property type="project" value="UniProtKB-KW"/>
</dbReference>
<dbReference type="WBParaSite" id="EVEC_0000400301-mRNA-1">
    <property type="protein sequence ID" value="EVEC_0000400301-mRNA-1"/>
    <property type="gene ID" value="EVEC_0000400301"/>
</dbReference>
<dbReference type="GO" id="GO:0005764">
    <property type="term" value="C:lysosome"/>
    <property type="evidence" value="ECO:0007669"/>
    <property type="project" value="TreeGrafter"/>
</dbReference>
<reference evidence="14 15" key="2">
    <citation type="submission" date="2018-10" db="EMBL/GenBank/DDBJ databases">
        <authorList>
            <consortium name="Pathogen Informatics"/>
        </authorList>
    </citation>
    <scope>NUCLEOTIDE SEQUENCE [LARGE SCALE GENOMIC DNA]</scope>
</reference>
<evidence type="ECO:0000256" key="2">
    <source>
        <dbReference type="ARBA" id="ARBA00007447"/>
    </source>
</evidence>
<keyword evidence="8 11" id="KW-1015">Disulfide bond</keyword>
<dbReference type="InterPro" id="IPR021109">
    <property type="entry name" value="Peptidase_aspartic_dom_sf"/>
</dbReference>
<evidence type="ECO:0000256" key="6">
    <source>
        <dbReference type="ARBA" id="ARBA00022750"/>
    </source>
</evidence>
<dbReference type="OrthoDB" id="5853681at2759"/>
<dbReference type="FunFam" id="2.40.70.10:FF:000058">
    <property type="entry name" value="ASpartyl Protease"/>
    <property type="match status" value="2"/>
</dbReference>
<keyword evidence="15" id="KW-1185">Reference proteome</keyword>
<evidence type="ECO:0000256" key="5">
    <source>
        <dbReference type="ARBA" id="ARBA00022729"/>
    </source>
</evidence>
<keyword evidence="9" id="KW-0325">Glycoprotein</keyword>
<dbReference type="CDD" id="cd05471">
    <property type="entry name" value="pepsin_like"/>
    <property type="match status" value="2"/>
</dbReference>
<sequence length="714" mass="78934">MKYFLVLLLVACTYAAVHRAELKNSGSLRRRLIKAGKYRDFLMKQQMQRLIHSKNTGTMTFIDYYDDFYLGNITLGTPAQTFTIVPDTGSSNLWVISSECKTEACKGYSESVSRQRTQQMGPHSLFSTDPVHALFSGLKVAKQKFGLSTTIADVFGYQPVDGIMGLGKRKLSEGGNGGVITYGALDPTHCTGEPVYVPLSSKTYWQFQMDGFKIGTYTSNTKYQVISDTGTSWIGGPSSAISAIATQTGGSYDWYNQLYTVPCSKMDTDLPLIFTIDGQEYSIPSFEYILDLELGSGNCALTFFDMSGGGFSPSWILGDTFIRTFCNVHDYFLVLLLVTCTYAAVHHAEIKNSGSLRRRLIKAGKYHEFLIDQQKLRLLHRKNTGSMPFIDYYDDFYLGNITLGTPAQTFTVVPDTGSSNLWVISSECKTEACKGYPESGFRKHLYDKRHLIHTVFKSSTYKEDGRRFSIQYGSGSCNGYLADDVLQFAGLKVQKQKFGLSTTIADVFGYQPVDGIMGLGFDSLHTQVPVHSAFRKRKLSEGGNGGVITYGGLDPKHCSGEPVYVKLSSKTYWQFPINGFKIGTYSSTKRYQVISDTGTSWIGGPGSAISAIATQAGGSYDWFNQLYQVPCSKMDTDLPLVFIIDGKEYSIPSFEYILDLELGGGKCALTLFDMDGGGFSPSWILGDTFIRTFCNVHDVAQGKIGFQKAIHSSN</sequence>
<feature type="chain" id="PRO_5043135303" evidence="12">
    <location>
        <begin position="16"/>
        <end position="714"/>
    </location>
</feature>
<evidence type="ECO:0000256" key="12">
    <source>
        <dbReference type="SAM" id="SignalP"/>
    </source>
</evidence>
<organism evidence="16">
    <name type="scientific">Enterobius vermicularis</name>
    <name type="common">Human pinworm</name>
    <dbReference type="NCBI Taxonomy" id="51028"/>
    <lineage>
        <taxon>Eukaryota</taxon>
        <taxon>Metazoa</taxon>
        <taxon>Ecdysozoa</taxon>
        <taxon>Nematoda</taxon>
        <taxon>Chromadorea</taxon>
        <taxon>Rhabditida</taxon>
        <taxon>Spirurina</taxon>
        <taxon>Oxyuridomorpha</taxon>
        <taxon>Oxyuroidea</taxon>
        <taxon>Oxyuridae</taxon>
        <taxon>Enterobius</taxon>
    </lineage>
</organism>
<evidence type="ECO:0000256" key="11">
    <source>
        <dbReference type="PIRSR" id="PIRSR601461-2"/>
    </source>
</evidence>
<dbReference type="InterPro" id="IPR033121">
    <property type="entry name" value="PEPTIDASE_A1"/>
</dbReference>
<proteinExistence type="inferred from homology"/>
<evidence type="ECO:0000256" key="7">
    <source>
        <dbReference type="ARBA" id="ARBA00022801"/>
    </source>
</evidence>
<dbReference type="PRINTS" id="PR00792">
    <property type="entry name" value="PEPSIN"/>
</dbReference>
<keyword evidence="6" id="KW-0064">Aspartyl protease</keyword>
<dbReference type="InterPro" id="IPR001461">
    <property type="entry name" value="Aspartic_peptidase_A1"/>
</dbReference>
<evidence type="ECO:0000256" key="10">
    <source>
        <dbReference type="PIRSR" id="PIRSR601461-1"/>
    </source>
</evidence>
<evidence type="ECO:0000256" key="3">
    <source>
        <dbReference type="ARBA" id="ARBA00022525"/>
    </source>
</evidence>
<feature type="active site" evidence="10">
    <location>
        <position position="415"/>
    </location>
</feature>
<keyword evidence="5 12" id="KW-0732">Signal</keyword>
<evidence type="ECO:0000256" key="1">
    <source>
        <dbReference type="ARBA" id="ARBA00004613"/>
    </source>
</evidence>
<comment type="subcellular location">
    <subcellularLocation>
        <location evidence="1">Secreted</location>
    </subcellularLocation>
</comment>
<keyword evidence="4" id="KW-0645">Protease</keyword>
<evidence type="ECO:0000259" key="13">
    <source>
        <dbReference type="PROSITE" id="PS51767"/>
    </source>
</evidence>
<feature type="signal peptide" evidence="12">
    <location>
        <begin position="1"/>
        <end position="15"/>
    </location>
</feature>
<dbReference type="GO" id="GO:0004190">
    <property type="term" value="F:aspartic-type endopeptidase activity"/>
    <property type="evidence" value="ECO:0007669"/>
    <property type="project" value="UniProtKB-KW"/>
</dbReference>
<evidence type="ECO:0000256" key="9">
    <source>
        <dbReference type="ARBA" id="ARBA00023180"/>
    </source>
</evidence>
<dbReference type="InterPro" id="IPR034164">
    <property type="entry name" value="Pepsin-like_dom"/>
</dbReference>
<evidence type="ECO:0000313" key="16">
    <source>
        <dbReference type="WBParaSite" id="EVEC_0000400301-mRNA-1"/>
    </source>
</evidence>
<feature type="disulfide bond" evidence="11">
    <location>
        <begin position="631"/>
        <end position="667"/>
    </location>
</feature>
<feature type="domain" description="Peptidase A1" evidence="13">
    <location>
        <begin position="69"/>
        <end position="339"/>
    </location>
</feature>
<comment type="similarity">
    <text evidence="2">Belongs to the peptidase A1 family.</text>
</comment>
<dbReference type="PANTHER" id="PTHR47966:SF8">
    <property type="entry name" value="ASPARTIC PROTEASE 1-RELATED"/>
    <property type="match status" value="1"/>
</dbReference>
<feature type="disulfide bond" evidence="11">
    <location>
        <begin position="428"/>
        <end position="433"/>
    </location>
</feature>
<protein>
    <submittedName>
        <fullName evidence="16">Peptidase A1 domain-containing protein</fullName>
    </submittedName>
</protein>
<dbReference type="PROSITE" id="PS51767">
    <property type="entry name" value="PEPTIDASE_A1"/>
    <property type="match status" value="2"/>
</dbReference>
<dbReference type="GO" id="GO:0005576">
    <property type="term" value="C:extracellular region"/>
    <property type="evidence" value="ECO:0007669"/>
    <property type="project" value="UniProtKB-SubCell"/>
</dbReference>